<dbReference type="Proteomes" id="UP001642483">
    <property type="component" value="Unassembled WGS sequence"/>
</dbReference>
<organism evidence="1 2">
    <name type="scientific">Clavelina lepadiformis</name>
    <name type="common">Light-bulb sea squirt</name>
    <name type="synonym">Ascidia lepadiformis</name>
    <dbReference type="NCBI Taxonomy" id="159417"/>
    <lineage>
        <taxon>Eukaryota</taxon>
        <taxon>Metazoa</taxon>
        <taxon>Chordata</taxon>
        <taxon>Tunicata</taxon>
        <taxon>Ascidiacea</taxon>
        <taxon>Aplousobranchia</taxon>
        <taxon>Clavelinidae</taxon>
        <taxon>Clavelina</taxon>
    </lineage>
</organism>
<name>A0ABP0EZF4_CLALP</name>
<reference evidence="1 2" key="1">
    <citation type="submission" date="2024-02" db="EMBL/GenBank/DDBJ databases">
        <authorList>
            <person name="Daric V."/>
            <person name="Darras S."/>
        </authorList>
    </citation>
    <scope>NUCLEOTIDE SEQUENCE [LARGE SCALE GENOMIC DNA]</scope>
</reference>
<accession>A0ABP0EZF4</accession>
<evidence type="ECO:0000313" key="2">
    <source>
        <dbReference type="Proteomes" id="UP001642483"/>
    </source>
</evidence>
<evidence type="ECO:0000313" key="1">
    <source>
        <dbReference type="EMBL" id="CAK8671758.1"/>
    </source>
</evidence>
<gene>
    <name evidence="1" type="ORF">CVLEPA_LOCUS798</name>
</gene>
<protein>
    <submittedName>
        <fullName evidence="1">Uncharacterized protein</fullName>
    </submittedName>
</protein>
<comment type="caution">
    <text evidence="1">The sequence shown here is derived from an EMBL/GenBank/DDBJ whole genome shotgun (WGS) entry which is preliminary data.</text>
</comment>
<keyword evidence="2" id="KW-1185">Reference proteome</keyword>
<dbReference type="EMBL" id="CAWYQH010000001">
    <property type="protein sequence ID" value="CAK8671758.1"/>
    <property type="molecule type" value="Genomic_DNA"/>
</dbReference>
<proteinExistence type="predicted"/>
<sequence>MESLRYFPRLKDTAIFDEKSCVQRHIFCVMACTAVSILSLLTIQWCKDKKVGVNVDKSPACMCHSFHYVYFAPAPPFQEHGHRCLTVLRIPGWLRCIDGIER</sequence>